<dbReference type="SUPFAM" id="SSF57667">
    <property type="entry name" value="beta-beta-alpha zinc fingers"/>
    <property type="match status" value="3"/>
</dbReference>
<dbReference type="GO" id="GO:0003727">
    <property type="term" value="F:single-stranded RNA binding"/>
    <property type="evidence" value="ECO:0007669"/>
    <property type="project" value="TreeGrafter"/>
</dbReference>
<gene>
    <name evidence="3" type="ORF">P5673_023937</name>
</gene>
<dbReference type="AlphaFoldDB" id="A0AAD9UYB4"/>
<feature type="compositionally biased region" description="Pro residues" evidence="1">
    <location>
        <begin position="616"/>
        <end position="625"/>
    </location>
</feature>
<reference evidence="3" key="1">
    <citation type="journal article" date="2023" name="G3 (Bethesda)">
        <title>Whole genome assembly and annotation of the endangered Caribbean coral Acropora cervicornis.</title>
        <authorList>
            <person name="Selwyn J.D."/>
            <person name="Vollmer S.V."/>
        </authorList>
    </citation>
    <scope>NUCLEOTIDE SEQUENCE</scope>
    <source>
        <strain evidence="3">K2</strain>
    </source>
</reference>
<dbReference type="InterPro" id="IPR043519">
    <property type="entry name" value="NT_sf"/>
</dbReference>
<evidence type="ECO:0000256" key="1">
    <source>
        <dbReference type="SAM" id="MobiDB-lite"/>
    </source>
</evidence>
<dbReference type="SMART" id="SM00572">
    <property type="entry name" value="DZF"/>
    <property type="match status" value="1"/>
</dbReference>
<feature type="compositionally biased region" description="Low complexity" evidence="1">
    <location>
        <begin position="281"/>
        <end position="291"/>
    </location>
</feature>
<reference evidence="3" key="2">
    <citation type="journal article" date="2023" name="Science">
        <title>Genomic signatures of disease resistance in endangered staghorn corals.</title>
        <authorList>
            <person name="Vollmer S.V."/>
            <person name="Selwyn J.D."/>
            <person name="Despard B.A."/>
            <person name="Roesel C.L."/>
        </authorList>
    </citation>
    <scope>NUCLEOTIDE SEQUENCE</scope>
    <source>
        <strain evidence="3">K2</strain>
    </source>
</reference>
<dbReference type="PROSITE" id="PS00028">
    <property type="entry name" value="ZINC_FINGER_C2H2_1"/>
    <property type="match status" value="1"/>
</dbReference>
<feature type="region of interest" description="Disordered" evidence="1">
    <location>
        <begin position="1"/>
        <end position="32"/>
    </location>
</feature>
<feature type="region of interest" description="Disordered" evidence="1">
    <location>
        <begin position="710"/>
        <end position="741"/>
    </location>
</feature>
<feature type="compositionally biased region" description="Basic and acidic residues" evidence="1">
    <location>
        <begin position="383"/>
        <end position="397"/>
    </location>
</feature>
<dbReference type="Proteomes" id="UP001249851">
    <property type="component" value="Unassembled WGS sequence"/>
</dbReference>
<comment type="caution">
    <text evidence="3">The sequence shown here is derived from an EMBL/GenBank/DDBJ whole genome shotgun (WGS) entry which is preliminary data.</text>
</comment>
<dbReference type="InterPro" id="IPR006561">
    <property type="entry name" value="DZF_dom"/>
</dbReference>
<feature type="region of interest" description="Disordered" evidence="1">
    <location>
        <begin position="431"/>
        <end position="458"/>
    </location>
</feature>
<feature type="region of interest" description="Disordered" evidence="1">
    <location>
        <begin position="611"/>
        <end position="644"/>
    </location>
</feature>
<dbReference type="GO" id="GO:0003725">
    <property type="term" value="F:double-stranded RNA binding"/>
    <property type="evidence" value="ECO:0007669"/>
    <property type="project" value="TreeGrafter"/>
</dbReference>
<feature type="compositionally biased region" description="Polar residues" evidence="1">
    <location>
        <begin position="445"/>
        <end position="454"/>
    </location>
</feature>
<accession>A0AAD9UYB4</accession>
<protein>
    <submittedName>
        <fullName evidence="3">Zinc finger RNA-binding protein</fullName>
    </submittedName>
</protein>
<dbReference type="PROSITE" id="PS51703">
    <property type="entry name" value="DZF"/>
    <property type="match status" value="1"/>
</dbReference>
<dbReference type="SMART" id="SM00451">
    <property type="entry name" value="ZnF_U1"/>
    <property type="match status" value="3"/>
</dbReference>
<dbReference type="GO" id="GO:0008270">
    <property type="term" value="F:zinc ion binding"/>
    <property type="evidence" value="ECO:0007669"/>
    <property type="project" value="InterPro"/>
</dbReference>
<dbReference type="PANTHER" id="PTHR45762:SF3">
    <property type="entry name" value="ZINC-FINGER PROTEIN AT 72D, ISOFORM B"/>
    <property type="match status" value="1"/>
</dbReference>
<proteinExistence type="predicted"/>
<sequence>MATSNYYGYTSGGQHSQGFTQAQNPSIQTSYGAPQATTGYGVQASTPAAAHYVPQQTQAPRQVVQAPYSAGSTAAYAQQGSTAQGGAYGYTARQQDAPPPPPPANAATYQTTHNAYQTHHTTAQYYDREAYETKAAAAAAASYYTQQPSSNVQGGQGAYYAQNTTAVAKAAYPTSGASVYPTSVSATTPVIAKTHPTQAYSAQTSTVAYPYSNARTQTTAYGQTNSYNTSSYGGTSAGNAGGYQTQAYEAAVYNAAAAFVHQQHHHPQPPRQGWKNKIGAGQQKPPMGMMKPKPPPKQPQLHYCDVCKISCAGPQTYREHLEGQKHKKKEQAAKQKEKESLPSNAYRCELCDVTCTGTDAYAAHLKGSKHQKPIPEPSPLKPPEAKDATKENGDKKAGAGNKGSQRKPPARKIASPKITFIGGTRLTSTGLVKSEADGSPGALPGNNNAGSVSGNEAEMEEEKFDLANFTGVDKSKIVGGEYLEEIKNEEGKVVSFHCKLCECKFNDPNAKEAHLAGRRHRLSYKKKVQPDLVVDTKPSGRNRLSKGQEDKFRRQWEQEQYWQWKKGRQEEDLRRWEEEEYYRRIAEEERFWEEENRRRFEVEFYEGWGPGRMGPPRGPGGPMGPRPLMEGVGDMPQPVGRPRFDTPDDRLVMAKHSSIYPNEQELQAVQKIVSASEKALKLVSDLIAEQDLAAMPNKDVSEEVKEEVKMEAKETEETTEEKTEAIEEKKEPNKPASPPRALKGVMRVGVLAKGLLLHERLDVNLVVLCHDKPTKMLIKRVADLLPEHLAKVTEEKYEIKTVLEEAALKIITPVDPKVVVTITLTSPVMREGEEAEHGTCFMSFHSIMGLFITELTLETPELLSFYGGGLGHLFTSSLSTQFSPVAEDDPEVLDRPKCLAALASLRHAKWFQVRLICCML</sequence>
<dbReference type="InterPro" id="IPR036236">
    <property type="entry name" value="Znf_C2H2_sf"/>
</dbReference>
<dbReference type="FunFam" id="3.30.160.60:FF:002080">
    <property type="entry name" value="Zinc finger RNA-binding protein"/>
    <property type="match status" value="1"/>
</dbReference>
<keyword evidence="4" id="KW-1185">Reference proteome</keyword>
<feature type="domain" description="DZF" evidence="2">
    <location>
        <begin position="626"/>
        <end position="920"/>
    </location>
</feature>
<feature type="region of interest" description="Disordered" evidence="1">
    <location>
        <begin position="322"/>
        <end position="341"/>
    </location>
</feature>
<dbReference type="SMART" id="SM00355">
    <property type="entry name" value="ZnF_C2H2"/>
    <property type="match status" value="3"/>
</dbReference>
<dbReference type="InterPro" id="IPR049401">
    <property type="entry name" value="DZF_dom_N"/>
</dbReference>
<feature type="compositionally biased region" description="Basic and acidic residues" evidence="1">
    <location>
        <begin position="322"/>
        <end position="340"/>
    </location>
</feature>
<dbReference type="PANTHER" id="PTHR45762">
    <property type="entry name" value="ZINC FINGER RNA-BINDING PROTEIN"/>
    <property type="match status" value="1"/>
</dbReference>
<evidence type="ECO:0000259" key="2">
    <source>
        <dbReference type="PROSITE" id="PS51703"/>
    </source>
</evidence>
<organism evidence="3 4">
    <name type="scientific">Acropora cervicornis</name>
    <name type="common">Staghorn coral</name>
    <dbReference type="NCBI Taxonomy" id="6130"/>
    <lineage>
        <taxon>Eukaryota</taxon>
        <taxon>Metazoa</taxon>
        <taxon>Cnidaria</taxon>
        <taxon>Anthozoa</taxon>
        <taxon>Hexacorallia</taxon>
        <taxon>Scleractinia</taxon>
        <taxon>Astrocoeniina</taxon>
        <taxon>Acroporidae</taxon>
        <taxon>Acropora</taxon>
    </lineage>
</organism>
<feature type="region of interest" description="Disordered" evidence="1">
    <location>
        <begin position="264"/>
        <end position="297"/>
    </location>
</feature>
<dbReference type="InterPro" id="IPR013087">
    <property type="entry name" value="Znf_C2H2_type"/>
</dbReference>
<feature type="region of interest" description="Disordered" evidence="1">
    <location>
        <begin position="366"/>
        <end position="419"/>
    </location>
</feature>
<dbReference type="InterPro" id="IPR003604">
    <property type="entry name" value="Matrin/U1-like-C_Znf_C2H2"/>
</dbReference>
<name>A0AAD9UYB4_ACRCE</name>
<dbReference type="GO" id="GO:0071011">
    <property type="term" value="C:precatalytic spliceosome"/>
    <property type="evidence" value="ECO:0007669"/>
    <property type="project" value="TreeGrafter"/>
</dbReference>
<feature type="compositionally biased region" description="Basic and acidic residues" evidence="1">
    <location>
        <begin position="710"/>
        <end position="733"/>
    </location>
</feature>
<dbReference type="Gene3D" id="3.30.460.10">
    <property type="entry name" value="Beta Polymerase, domain 2"/>
    <property type="match status" value="1"/>
</dbReference>
<dbReference type="Pfam" id="PF12874">
    <property type="entry name" value="zf-met"/>
    <property type="match status" value="3"/>
</dbReference>
<dbReference type="Gene3D" id="3.30.160.60">
    <property type="entry name" value="Classic Zinc Finger"/>
    <property type="match status" value="3"/>
</dbReference>
<dbReference type="EMBL" id="JARQWQ010000069">
    <property type="protein sequence ID" value="KAK2554494.1"/>
    <property type="molecule type" value="Genomic_DNA"/>
</dbReference>
<evidence type="ECO:0000313" key="3">
    <source>
        <dbReference type="EMBL" id="KAK2554494.1"/>
    </source>
</evidence>
<dbReference type="Pfam" id="PF07528">
    <property type="entry name" value="DZF_N"/>
    <property type="match status" value="1"/>
</dbReference>
<evidence type="ECO:0000313" key="4">
    <source>
        <dbReference type="Proteomes" id="UP001249851"/>
    </source>
</evidence>